<keyword evidence="1" id="KW-1133">Transmembrane helix</keyword>
<accession>A0ABT5I4P4</accession>
<organism evidence="2 3">
    <name type="scientific">Vogesella indigofera</name>
    <name type="common">Pseudomonas indigofera</name>
    <dbReference type="NCBI Taxonomy" id="45465"/>
    <lineage>
        <taxon>Bacteria</taxon>
        <taxon>Pseudomonadati</taxon>
        <taxon>Pseudomonadota</taxon>
        <taxon>Betaproteobacteria</taxon>
        <taxon>Neisseriales</taxon>
        <taxon>Chromobacteriaceae</taxon>
        <taxon>Vogesella</taxon>
    </lineage>
</organism>
<keyword evidence="1" id="KW-0812">Transmembrane</keyword>
<comment type="caution">
    <text evidence="2">The sequence shown here is derived from an EMBL/GenBank/DDBJ whole genome shotgun (WGS) entry which is preliminary data.</text>
</comment>
<dbReference type="Proteomes" id="UP001221566">
    <property type="component" value="Unassembled WGS sequence"/>
</dbReference>
<evidence type="ECO:0000313" key="2">
    <source>
        <dbReference type="EMBL" id="MDC7691119.1"/>
    </source>
</evidence>
<sequence length="65" mass="7215">MVIDRVARLSRFAWVLFISNAWIAESGNSTFLFMHINYLGWLVAICSTSTGGFKSPLTMMVGKLG</sequence>
<evidence type="ECO:0000313" key="3">
    <source>
        <dbReference type="Proteomes" id="UP001221566"/>
    </source>
</evidence>
<evidence type="ECO:0000256" key="1">
    <source>
        <dbReference type="SAM" id="Phobius"/>
    </source>
</evidence>
<keyword evidence="3" id="KW-1185">Reference proteome</keyword>
<name>A0ABT5I4P4_VOGIN</name>
<proteinExistence type="predicted"/>
<keyword evidence="1" id="KW-0472">Membrane</keyword>
<dbReference type="RefSeq" id="WP_272803239.1">
    <property type="nucleotide sequence ID" value="NZ_JAQQKY010000005.1"/>
</dbReference>
<dbReference type="EMBL" id="JAQQKY010000005">
    <property type="protein sequence ID" value="MDC7691119.1"/>
    <property type="molecule type" value="Genomic_DNA"/>
</dbReference>
<protein>
    <submittedName>
        <fullName evidence="2">Uncharacterized protein</fullName>
    </submittedName>
</protein>
<feature type="transmembrane region" description="Helical" evidence="1">
    <location>
        <begin position="12"/>
        <end position="32"/>
    </location>
</feature>
<reference evidence="2 3" key="1">
    <citation type="submission" date="2023-01" db="EMBL/GenBank/DDBJ databases">
        <title>Novel species of the genus Vogesella isolated from rivers.</title>
        <authorList>
            <person name="Lu H."/>
        </authorList>
    </citation>
    <scope>NUCLEOTIDE SEQUENCE [LARGE SCALE GENOMIC DNA]</scope>
    <source>
        <strain evidence="2 3">SH7W</strain>
    </source>
</reference>
<gene>
    <name evidence="2" type="ORF">PQU93_10020</name>
</gene>